<dbReference type="InterPro" id="IPR003615">
    <property type="entry name" value="HNH_nuc"/>
</dbReference>
<dbReference type="CDD" id="cd00085">
    <property type="entry name" value="HNHc"/>
    <property type="match status" value="1"/>
</dbReference>
<dbReference type="AlphaFoldDB" id="A0A6C0DNW3"/>
<accession>A0A6C0DNW3</accession>
<dbReference type="EMBL" id="MN739658">
    <property type="protein sequence ID" value="QHT18546.1"/>
    <property type="molecule type" value="Genomic_DNA"/>
</dbReference>
<dbReference type="Gene3D" id="1.10.30.50">
    <property type="match status" value="1"/>
</dbReference>
<protein>
    <recommendedName>
        <fullName evidence="1">HNH endonuclease 5 domain-containing protein</fullName>
    </recommendedName>
</protein>
<proteinExistence type="predicted"/>
<feature type="domain" description="HNH endonuclease 5" evidence="1">
    <location>
        <begin position="186"/>
        <end position="232"/>
    </location>
</feature>
<organism evidence="2">
    <name type="scientific">viral metagenome</name>
    <dbReference type="NCBI Taxonomy" id="1070528"/>
    <lineage>
        <taxon>unclassified sequences</taxon>
        <taxon>metagenomes</taxon>
        <taxon>organismal metagenomes</taxon>
    </lineage>
</organism>
<dbReference type="Pfam" id="PF14279">
    <property type="entry name" value="HNH_5"/>
    <property type="match status" value="1"/>
</dbReference>
<name>A0A6C0DNW3_9ZZZZ</name>
<reference evidence="2" key="1">
    <citation type="journal article" date="2020" name="Nature">
        <title>Giant virus diversity and host interactions through global metagenomics.</title>
        <authorList>
            <person name="Schulz F."/>
            <person name="Roux S."/>
            <person name="Paez-Espino D."/>
            <person name="Jungbluth S."/>
            <person name="Walsh D.A."/>
            <person name="Denef V.J."/>
            <person name="McMahon K.D."/>
            <person name="Konstantinidis K.T."/>
            <person name="Eloe-Fadrosh E.A."/>
            <person name="Kyrpides N.C."/>
            <person name="Woyke T."/>
        </authorList>
    </citation>
    <scope>NUCLEOTIDE SEQUENCE</scope>
    <source>
        <strain evidence="2">GVMAG-M-3300023174-47</strain>
    </source>
</reference>
<evidence type="ECO:0000313" key="2">
    <source>
        <dbReference type="EMBL" id="QHT18546.1"/>
    </source>
</evidence>
<dbReference type="InterPro" id="IPR029471">
    <property type="entry name" value="HNH_5"/>
</dbReference>
<evidence type="ECO:0000259" key="1">
    <source>
        <dbReference type="Pfam" id="PF14279"/>
    </source>
</evidence>
<sequence>MSGNFTIPANTKCPFGGVNKDGSLRTISNINDPPKQLFRKLNGGCEISCSKTFGCGKKHTRTHFINAGDAASAEIMSKVIQSAKNKHKELVTNNSEIVHIKSDTIAELSKRKPGRPPKPLDKEKHDNEFNIAQERYISYCNTIARCYEDKVQCCEKTGKPKQGFTDTTKRQSWMKNYGENIVSAKCPICWIKVIQRDDFIAGHIFPECFGGANSVDNIMPICDDCNSGMGSQHLYSYAWKVHRKALFPILHHVSVTH</sequence>